<evidence type="ECO:0000313" key="1">
    <source>
        <dbReference type="EMBL" id="DAD33395.1"/>
    </source>
</evidence>
<sequence length="104" mass="11958">MVLLVGKETVVWFWTFLEKVVQVSGKLECKELNEVNGRRFVAERRKNSRGRFVALLEFFGEGKKQMVCFPEGKLGIGWKEVSTVLKDFFGREGFGEGSSFEKEE</sequence>
<dbReference type="Proteomes" id="UP000607653">
    <property type="component" value="Unassembled WGS sequence"/>
</dbReference>
<protein>
    <submittedName>
        <fullName evidence="1">Uncharacterized protein</fullName>
    </submittedName>
</protein>
<accession>A0A822YQT1</accession>
<name>A0A822YQT1_NELNU</name>
<proteinExistence type="predicted"/>
<gene>
    <name evidence="1" type="ORF">HUJ06_012246</name>
</gene>
<evidence type="ECO:0000313" key="2">
    <source>
        <dbReference type="Proteomes" id="UP000607653"/>
    </source>
</evidence>
<dbReference type="EMBL" id="DUZY01000003">
    <property type="protein sequence ID" value="DAD33395.1"/>
    <property type="molecule type" value="Genomic_DNA"/>
</dbReference>
<keyword evidence="2" id="KW-1185">Reference proteome</keyword>
<reference evidence="1 2" key="1">
    <citation type="journal article" date="2020" name="Mol. Biol. Evol.">
        <title>Distinct Expression and Methylation Patterns for Genes with Different Fates following a Single Whole-Genome Duplication in Flowering Plants.</title>
        <authorList>
            <person name="Shi T."/>
            <person name="Rahmani R.S."/>
            <person name="Gugger P.F."/>
            <person name="Wang M."/>
            <person name="Li H."/>
            <person name="Zhang Y."/>
            <person name="Li Z."/>
            <person name="Wang Q."/>
            <person name="Van de Peer Y."/>
            <person name="Marchal K."/>
            <person name="Chen J."/>
        </authorList>
    </citation>
    <scope>NUCLEOTIDE SEQUENCE [LARGE SCALE GENOMIC DNA]</scope>
    <source>
        <tissue evidence="1">Leaf</tissue>
    </source>
</reference>
<dbReference type="AlphaFoldDB" id="A0A822YQT1"/>
<organism evidence="1 2">
    <name type="scientific">Nelumbo nucifera</name>
    <name type="common">Sacred lotus</name>
    <dbReference type="NCBI Taxonomy" id="4432"/>
    <lineage>
        <taxon>Eukaryota</taxon>
        <taxon>Viridiplantae</taxon>
        <taxon>Streptophyta</taxon>
        <taxon>Embryophyta</taxon>
        <taxon>Tracheophyta</taxon>
        <taxon>Spermatophyta</taxon>
        <taxon>Magnoliopsida</taxon>
        <taxon>Proteales</taxon>
        <taxon>Nelumbonaceae</taxon>
        <taxon>Nelumbo</taxon>
    </lineage>
</organism>
<comment type="caution">
    <text evidence="1">The sequence shown here is derived from an EMBL/GenBank/DDBJ whole genome shotgun (WGS) entry which is preliminary data.</text>
</comment>